<gene>
    <name evidence="1" type="ORF">GALMADRAFT_739330</name>
</gene>
<proteinExistence type="predicted"/>
<name>A0A067SPQ7_GALM3</name>
<dbReference type="EMBL" id="KL142387">
    <property type="protein sequence ID" value="KDR72881.1"/>
    <property type="molecule type" value="Genomic_DNA"/>
</dbReference>
<reference evidence="2" key="1">
    <citation type="journal article" date="2014" name="Proc. Natl. Acad. Sci. U.S.A.">
        <title>Extensive sampling of basidiomycete genomes demonstrates inadequacy of the white-rot/brown-rot paradigm for wood decay fungi.</title>
        <authorList>
            <person name="Riley R."/>
            <person name="Salamov A.A."/>
            <person name="Brown D.W."/>
            <person name="Nagy L.G."/>
            <person name="Floudas D."/>
            <person name="Held B.W."/>
            <person name="Levasseur A."/>
            <person name="Lombard V."/>
            <person name="Morin E."/>
            <person name="Otillar R."/>
            <person name="Lindquist E.A."/>
            <person name="Sun H."/>
            <person name="LaButti K.M."/>
            <person name="Schmutz J."/>
            <person name="Jabbour D."/>
            <person name="Luo H."/>
            <person name="Baker S.E."/>
            <person name="Pisabarro A.G."/>
            <person name="Walton J.D."/>
            <person name="Blanchette R.A."/>
            <person name="Henrissat B."/>
            <person name="Martin F."/>
            <person name="Cullen D."/>
            <person name="Hibbett D.S."/>
            <person name="Grigoriev I.V."/>
        </authorList>
    </citation>
    <scope>NUCLEOTIDE SEQUENCE [LARGE SCALE GENOMIC DNA]</scope>
    <source>
        <strain evidence="2">CBS 339.88</strain>
    </source>
</reference>
<dbReference type="OrthoDB" id="2544694at2759"/>
<sequence length="149" mass="17179">MRTKGAALSSASNWFVGQPYFRSIANTRTFWHLQGFQLLGSPDYTLRNRQPWLEVLLDLGCLQRHFRPRVSSTSSTLKLRIAIWKISTDYIAKTNPPSCSGIRMQSKYHAHSDSLTWIESGLTCLRLGPRALCRSRWSHLVLWRLRSTT</sequence>
<protein>
    <submittedName>
        <fullName evidence="1">Uncharacterized protein</fullName>
    </submittedName>
</protein>
<dbReference type="HOGENOM" id="CLU_1749784_0_0_1"/>
<dbReference type="Proteomes" id="UP000027222">
    <property type="component" value="Unassembled WGS sequence"/>
</dbReference>
<evidence type="ECO:0000313" key="2">
    <source>
        <dbReference type="Proteomes" id="UP000027222"/>
    </source>
</evidence>
<accession>A0A067SPQ7</accession>
<evidence type="ECO:0000313" key="1">
    <source>
        <dbReference type="EMBL" id="KDR72881.1"/>
    </source>
</evidence>
<organism evidence="1 2">
    <name type="scientific">Galerina marginata (strain CBS 339.88)</name>
    <dbReference type="NCBI Taxonomy" id="685588"/>
    <lineage>
        <taxon>Eukaryota</taxon>
        <taxon>Fungi</taxon>
        <taxon>Dikarya</taxon>
        <taxon>Basidiomycota</taxon>
        <taxon>Agaricomycotina</taxon>
        <taxon>Agaricomycetes</taxon>
        <taxon>Agaricomycetidae</taxon>
        <taxon>Agaricales</taxon>
        <taxon>Agaricineae</taxon>
        <taxon>Strophariaceae</taxon>
        <taxon>Galerina</taxon>
    </lineage>
</organism>
<keyword evidence="2" id="KW-1185">Reference proteome</keyword>
<dbReference type="AlphaFoldDB" id="A0A067SPQ7"/>